<evidence type="ECO:0000313" key="3">
    <source>
        <dbReference type="Proteomes" id="UP000253370"/>
    </source>
</evidence>
<dbReference type="Gene3D" id="3.60.40.10">
    <property type="entry name" value="PPM-type phosphatase domain"/>
    <property type="match status" value="1"/>
</dbReference>
<feature type="domain" description="PPM-type phosphatase" evidence="1">
    <location>
        <begin position="5"/>
        <end position="236"/>
    </location>
</feature>
<dbReference type="SUPFAM" id="SSF81606">
    <property type="entry name" value="PP2C-like"/>
    <property type="match status" value="1"/>
</dbReference>
<dbReference type="CDD" id="cd00143">
    <property type="entry name" value="PP2Cc"/>
    <property type="match status" value="1"/>
</dbReference>
<dbReference type="PROSITE" id="PS51746">
    <property type="entry name" value="PPM_2"/>
    <property type="match status" value="1"/>
</dbReference>
<dbReference type="SMART" id="SM00332">
    <property type="entry name" value="PP2Cc"/>
    <property type="match status" value="1"/>
</dbReference>
<name>A0A365UDC5_9RHOB</name>
<evidence type="ECO:0000259" key="1">
    <source>
        <dbReference type="PROSITE" id="PS51746"/>
    </source>
</evidence>
<dbReference type="SMART" id="SM00331">
    <property type="entry name" value="PP2C_SIG"/>
    <property type="match status" value="1"/>
</dbReference>
<reference evidence="2 3" key="1">
    <citation type="submission" date="2018-07" db="EMBL/GenBank/DDBJ databases">
        <title>Rhodosalinus sp. strain E84T genomic sequence and assembly.</title>
        <authorList>
            <person name="Liu Z.-W."/>
            <person name="Lu D.-C."/>
        </authorList>
    </citation>
    <scope>NUCLEOTIDE SEQUENCE [LARGE SCALE GENOMIC DNA]</scope>
    <source>
        <strain evidence="2 3">E84</strain>
    </source>
</reference>
<dbReference type="InterPro" id="IPR001932">
    <property type="entry name" value="PPM-type_phosphatase-like_dom"/>
</dbReference>
<gene>
    <name evidence="2" type="ORF">DRV85_00115</name>
</gene>
<dbReference type="OrthoDB" id="9801841at2"/>
<sequence length="237" mass="25034">MTTIRHSVLTHVGLVRKINEDSVLALPDRKLWIVADGMGGHAAGDFASQTVIEAAATLPAGLAPRDKLSALRAAMARAHDAIRDEAHRLGVPVIGAAVVALLLTDGHFVGLWAGDCRLYRLRDGAIELLTTDHSVVAQLVLAGQMSWDEAELHPQSNAITRAVGVGEALELDKVQGDTRPGDRYILCSDGLTKYAGFETLRRTADGAPLETVAEALLQVALRGGGADNISIIVVDVA</sequence>
<organism evidence="2 3">
    <name type="scientific">Rhodosalinus halophilus</name>
    <dbReference type="NCBI Taxonomy" id="2259333"/>
    <lineage>
        <taxon>Bacteria</taxon>
        <taxon>Pseudomonadati</taxon>
        <taxon>Pseudomonadota</taxon>
        <taxon>Alphaproteobacteria</taxon>
        <taxon>Rhodobacterales</taxon>
        <taxon>Paracoccaceae</taxon>
        <taxon>Rhodosalinus</taxon>
    </lineage>
</organism>
<dbReference type="InterPro" id="IPR036457">
    <property type="entry name" value="PPM-type-like_dom_sf"/>
</dbReference>
<accession>A0A365UDC5</accession>
<dbReference type="Proteomes" id="UP000253370">
    <property type="component" value="Unassembled WGS sequence"/>
</dbReference>
<protein>
    <submittedName>
        <fullName evidence="2">Serine/threonine-protein phosphatase</fullName>
    </submittedName>
</protein>
<keyword evidence="3" id="KW-1185">Reference proteome</keyword>
<proteinExistence type="predicted"/>
<dbReference type="RefSeq" id="WP_113287406.1">
    <property type="nucleotide sequence ID" value="NZ_QNTQ01000001.1"/>
</dbReference>
<evidence type="ECO:0000313" key="2">
    <source>
        <dbReference type="EMBL" id="RBI87382.1"/>
    </source>
</evidence>
<comment type="caution">
    <text evidence="2">The sequence shown here is derived from an EMBL/GenBank/DDBJ whole genome shotgun (WGS) entry which is preliminary data.</text>
</comment>
<dbReference type="EMBL" id="QNTQ01000001">
    <property type="protein sequence ID" value="RBI87382.1"/>
    <property type="molecule type" value="Genomic_DNA"/>
</dbReference>
<dbReference type="AlphaFoldDB" id="A0A365UDC5"/>
<dbReference type="Pfam" id="PF13672">
    <property type="entry name" value="PP2C_2"/>
    <property type="match status" value="1"/>
</dbReference>